<dbReference type="InterPro" id="IPR011009">
    <property type="entry name" value="Kinase-like_dom_sf"/>
</dbReference>
<sequence>MSSQHGDLMELNQENVGKALQALSSRLLPGAAIDKLTRLTGGASQQMWSFNLVSDDDVEPLILRIASPMNGSDSTTLTMDQEARLLREVLRHDVPVPIVRYELREEDDLGVGYIMRRVDGETLPQRILRDEAYSNARSVLARQCGQVMAGIHQVPLDKVSFLRQRTAEQLIDTYYQRYQACGEPRPVFELAFRWLRDNLPAEPAEPCLVHGDFRNGNLMVDRNGLRVVLDWELSYLGDPMADLGWICVNSWRFGNSALPVGGFGTREELFQGYQEASGRRVDPRRVAFWEVFGVLKWGVICQKMAQAFISGTDRTVERGAIGRRASEAEIDLLTLLAR</sequence>
<evidence type="ECO:0000313" key="3">
    <source>
        <dbReference type="Proteomes" id="UP001064106"/>
    </source>
</evidence>
<evidence type="ECO:0000313" key="2">
    <source>
        <dbReference type="EMBL" id="MCU5780761.1"/>
    </source>
</evidence>
<dbReference type="PANTHER" id="PTHR21310:SF57">
    <property type="entry name" value="BLR2944 PROTEIN"/>
    <property type="match status" value="1"/>
</dbReference>
<proteinExistence type="predicted"/>
<protein>
    <submittedName>
        <fullName evidence="2">Aminoglycoside phosphotransferase</fullName>
    </submittedName>
</protein>
<reference evidence="2" key="1">
    <citation type="submission" date="2012-09" db="EMBL/GenBank/DDBJ databases">
        <title>Genome Sequence of alkane-degrading Bacterium Alcanivorax balearicus MACL04.</title>
        <authorList>
            <person name="Lai Q."/>
            <person name="Shao Z."/>
        </authorList>
    </citation>
    <scope>NUCLEOTIDE SEQUENCE</scope>
    <source>
        <strain evidence="2">MACL04</strain>
    </source>
</reference>
<dbReference type="SUPFAM" id="SSF56112">
    <property type="entry name" value="Protein kinase-like (PK-like)"/>
    <property type="match status" value="1"/>
</dbReference>
<dbReference type="PANTHER" id="PTHR21310">
    <property type="entry name" value="AMINOGLYCOSIDE PHOSPHOTRANSFERASE-RELATED-RELATED"/>
    <property type="match status" value="1"/>
</dbReference>
<keyword evidence="3" id="KW-1185">Reference proteome</keyword>
<comment type="caution">
    <text evidence="2">The sequence shown here is derived from an EMBL/GenBank/DDBJ whole genome shotgun (WGS) entry which is preliminary data.</text>
</comment>
<accession>A0ABT2QTA4</accession>
<dbReference type="CDD" id="cd05154">
    <property type="entry name" value="ACAD10_11_N-like"/>
    <property type="match status" value="1"/>
</dbReference>
<dbReference type="InterPro" id="IPR041726">
    <property type="entry name" value="ACAD10_11_N"/>
</dbReference>
<dbReference type="InterPro" id="IPR051678">
    <property type="entry name" value="AGP_Transferase"/>
</dbReference>
<dbReference type="Gene3D" id="3.90.1200.10">
    <property type="match status" value="1"/>
</dbReference>
<name>A0ABT2QTA4_9GAMM</name>
<dbReference type="EMBL" id="ARXS01000001">
    <property type="protein sequence ID" value="MCU5780761.1"/>
    <property type="molecule type" value="Genomic_DNA"/>
</dbReference>
<gene>
    <name evidence="2" type="ORF">MA04_00061</name>
</gene>
<dbReference type="InterPro" id="IPR002575">
    <property type="entry name" value="Aminoglycoside_PTrfase"/>
</dbReference>
<dbReference type="Pfam" id="PF01636">
    <property type="entry name" value="APH"/>
    <property type="match status" value="1"/>
</dbReference>
<organism evidence="2 3">
    <name type="scientific">Alloalcanivorax balearicus MACL04</name>
    <dbReference type="NCBI Taxonomy" id="1177182"/>
    <lineage>
        <taxon>Bacteria</taxon>
        <taxon>Pseudomonadati</taxon>
        <taxon>Pseudomonadota</taxon>
        <taxon>Gammaproteobacteria</taxon>
        <taxon>Oceanospirillales</taxon>
        <taxon>Alcanivoracaceae</taxon>
        <taxon>Alloalcanivorax</taxon>
    </lineage>
</organism>
<dbReference type="Proteomes" id="UP001064106">
    <property type="component" value="Unassembled WGS sequence"/>
</dbReference>
<evidence type="ECO:0000259" key="1">
    <source>
        <dbReference type="Pfam" id="PF01636"/>
    </source>
</evidence>
<feature type="domain" description="Aminoglycoside phosphotransferase" evidence="1">
    <location>
        <begin position="36"/>
        <end position="276"/>
    </location>
</feature>